<accession>X0S7J9</accession>
<dbReference type="SUPFAM" id="SSF52467">
    <property type="entry name" value="DHS-like NAD/FAD-binding domain"/>
    <property type="match status" value="1"/>
</dbReference>
<dbReference type="InterPro" id="IPR012001">
    <property type="entry name" value="Thiamin_PyroP_enz_TPP-bd_dom"/>
</dbReference>
<dbReference type="GO" id="GO:0005948">
    <property type="term" value="C:acetolactate synthase complex"/>
    <property type="evidence" value="ECO:0007669"/>
    <property type="project" value="TreeGrafter"/>
</dbReference>
<dbReference type="EMBL" id="BARS01008315">
    <property type="protein sequence ID" value="GAF77003.1"/>
    <property type="molecule type" value="Genomic_DNA"/>
</dbReference>
<feature type="domain" description="Thiamine pyrophosphate enzyme central" evidence="3">
    <location>
        <begin position="175"/>
        <end position="304"/>
    </location>
</feature>
<dbReference type="InterPro" id="IPR045229">
    <property type="entry name" value="TPP_enz"/>
</dbReference>
<dbReference type="GO" id="GO:0000287">
    <property type="term" value="F:magnesium ion binding"/>
    <property type="evidence" value="ECO:0007669"/>
    <property type="project" value="InterPro"/>
</dbReference>
<proteinExistence type="inferred from homology"/>
<name>X0S7J9_9ZZZZ</name>
<evidence type="ECO:0000259" key="3">
    <source>
        <dbReference type="Pfam" id="PF00205"/>
    </source>
</evidence>
<reference evidence="5" key="1">
    <citation type="journal article" date="2014" name="Front. Microbiol.">
        <title>High frequency of phylogenetically diverse reductive dehalogenase-homologous genes in deep subseafloor sedimentary metagenomes.</title>
        <authorList>
            <person name="Kawai M."/>
            <person name="Futagami T."/>
            <person name="Toyoda A."/>
            <person name="Takaki Y."/>
            <person name="Nishi S."/>
            <person name="Hori S."/>
            <person name="Arai W."/>
            <person name="Tsubouchi T."/>
            <person name="Morono Y."/>
            <person name="Uchiyama I."/>
            <person name="Ito T."/>
            <person name="Fujiyama A."/>
            <person name="Inagaki F."/>
            <person name="Takami H."/>
        </authorList>
    </citation>
    <scope>NUCLEOTIDE SEQUENCE</scope>
    <source>
        <strain evidence="5">Expedition CK06-06</strain>
    </source>
</reference>
<dbReference type="AlphaFoldDB" id="X0S7J9"/>
<dbReference type="Gene3D" id="3.40.50.970">
    <property type="match status" value="1"/>
</dbReference>
<evidence type="ECO:0000313" key="5">
    <source>
        <dbReference type="EMBL" id="GAF77003.1"/>
    </source>
</evidence>
<feature type="non-terminal residue" evidence="5">
    <location>
        <position position="373"/>
    </location>
</feature>
<dbReference type="Pfam" id="PF02776">
    <property type="entry name" value="TPP_enzyme_N"/>
    <property type="match status" value="1"/>
</dbReference>
<dbReference type="Gene3D" id="3.40.50.1220">
    <property type="entry name" value="TPP-binding domain"/>
    <property type="match status" value="1"/>
</dbReference>
<dbReference type="GO" id="GO:0009097">
    <property type="term" value="P:isoleucine biosynthetic process"/>
    <property type="evidence" value="ECO:0007669"/>
    <property type="project" value="TreeGrafter"/>
</dbReference>
<comment type="cofactor">
    <cofactor evidence="1">
        <name>thiamine diphosphate</name>
        <dbReference type="ChEBI" id="CHEBI:58937"/>
    </cofactor>
</comment>
<dbReference type="GO" id="GO:0050660">
    <property type="term" value="F:flavin adenine dinucleotide binding"/>
    <property type="evidence" value="ECO:0007669"/>
    <property type="project" value="TreeGrafter"/>
</dbReference>
<dbReference type="InterPro" id="IPR029035">
    <property type="entry name" value="DHS-like_NAD/FAD-binding_dom"/>
</dbReference>
<evidence type="ECO:0008006" key="6">
    <source>
        <dbReference type="Google" id="ProtNLM"/>
    </source>
</evidence>
<evidence type="ECO:0000256" key="2">
    <source>
        <dbReference type="ARBA" id="ARBA00007812"/>
    </source>
</evidence>
<dbReference type="CDD" id="cd07035">
    <property type="entry name" value="TPP_PYR_POX_like"/>
    <property type="match status" value="1"/>
</dbReference>
<dbReference type="GO" id="GO:0003984">
    <property type="term" value="F:acetolactate synthase activity"/>
    <property type="evidence" value="ECO:0007669"/>
    <property type="project" value="TreeGrafter"/>
</dbReference>
<dbReference type="InterPro" id="IPR012000">
    <property type="entry name" value="Thiamin_PyroP_enz_cen_dom"/>
</dbReference>
<dbReference type="PANTHER" id="PTHR18968">
    <property type="entry name" value="THIAMINE PYROPHOSPHATE ENZYMES"/>
    <property type="match status" value="1"/>
</dbReference>
<dbReference type="SUPFAM" id="SSF52518">
    <property type="entry name" value="Thiamin diphosphate-binding fold (THDP-binding)"/>
    <property type="match status" value="1"/>
</dbReference>
<organism evidence="5">
    <name type="scientific">marine sediment metagenome</name>
    <dbReference type="NCBI Taxonomy" id="412755"/>
    <lineage>
        <taxon>unclassified sequences</taxon>
        <taxon>metagenomes</taxon>
        <taxon>ecological metagenomes</taxon>
    </lineage>
</organism>
<dbReference type="FunFam" id="3.40.50.970:FF:000007">
    <property type="entry name" value="Acetolactate synthase"/>
    <property type="match status" value="1"/>
</dbReference>
<evidence type="ECO:0000259" key="4">
    <source>
        <dbReference type="Pfam" id="PF02776"/>
    </source>
</evidence>
<gene>
    <name evidence="5" type="ORF">S01H1_15881</name>
</gene>
<evidence type="ECO:0000256" key="1">
    <source>
        <dbReference type="ARBA" id="ARBA00001964"/>
    </source>
</evidence>
<feature type="domain" description="Thiamine pyrophosphate enzyme N-terminal TPP-binding" evidence="4">
    <location>
        <begin position="2"/>
        <end position="101"/>
    </location>
</feature>
<dbReference type="PANTHER" id="PTHR18968:SF166">
    <property type="entry name" value="2-HYDROXYACYL-COA LYASE 2"/>
    <property type="match status" value="1"/>
</dbReference>
<dbReference type="Pfam" id="PF00205">
    <property type="entry name" value="TPP_enzyme_M"/>
    <property type="match status" value="1"/>
</dbReference>
<dbReference type="GO" id="GO:0009099">
    <property type="term" value="P:L-valine biosynthetic process"/>
    <property type="evidence" value="ECO:0007669"/>
    <property type="project" value="TreeGrafter"/>
</dbReference>
<dbReference type="InterPro" id="IPR029061">
    <property type="entry name" value="THDP-binding"/>
</dbReference>
<dbReference type="GO" id="GO:0030976">
    <property type="term" value="F:thiamine pyrophosphate binding"/>
    <property type="evidence" value="ECO:0007669"/>
    <property type="project" value="InterPro"/>
</dbReference>
<comment type="caution">
    <text evidence="5">The sequence shown here is derived from an EMBL/GenBank/DDBJ whole genome shotgun (WGS) entry which is preliminary data.</text>
</comment>
<protein>
    <recommendedName>
        <fullName evidence="6">Thiamine pyrophosphate enzyme central domain-containing protein</fullName>
    </recommendedName>
</protein>
<comment type="similarity">
    <text evidence="2">Belongs to the TPP enzyme family.</text>
</comment>
<sequence length="373" mass="40841">MEYIFTLSGGHIDSIYQACLDVGIKVIDTRHEQAAAHMAEAWGRLTRKPGVCVVTAGPGFTDAITGVANAFMANSPMIFIAGRSGVSQTETLSLQELEQIDIIRPLVKWARVVYETHRLDEFTAIAFRHALTGRPGPVFLEIPMDVIGRKVEEKEVIRPDGYRPRCQPGASMDGLNEAIAMLRKAKKPVIIAGSGAYYADAGEELKTFCELTKVPVFTKFTGRGLLPDNDPYCPGSLISGIGILPQSDLILIFGARLDFTMLYGRPPIIPETAKLIQVDIEGSEIGRNRKVDLGLVGDVKEVLKGMIELAAEEPFSHSEWIESVRPQANDSKQLMIQGLLASQKEEPIHPARLMKEINDFLEDDAIVVADGGD</sequence>